<dbReference type="OrthoDB" id="9788539at2"/>
<evidence type="ECO:0000256" key="3">
    <source>
        <dbReference type="ARBA" id="ARBA00022801"/>
    </source>
</evidence>
<dbReference type="Gene3D" id="3.20.20.140">
    <property type="entry name" value="Metal-dependent hydrolases"/>
    <property type="match status" value="1"/>
</dbReference>
<evidence type="ECO:0000256" key="4">
    <source>
        <dbReference type="ARBA" id="ARBA00022912"/>
    </source>
</evidence>
<name>A0A3P7S0Y9_9FIRM</name>
<keyword evidence="7" id="KW-1185">Reference proteome</keyword>
<gene>
    <name evidence="6" type="ORF">PATL70BA_0712</name>
</gene>
<dbReference type="GO" id="GO:0030145">
    <property type="term" value="F:manganese ion binding"/>
    <property type="evidence" value="ECO:0007669"/>
    <property type="project" value="InterPro"/>
</dbReference>
<protein>
    <recommendedName>
        <fullName evidence="2">protein-tyrosine-phosphatase</fullName>
        <ecNumber evidence="2">3.1.3.48</ecNumber>
    </recommendedName>
</protein>
<dbReference type="UniPathway" id="UPA00934"/>
<dbReference type="EMBL" id="LR130778">
    <property type="protein sequence ID" value="VDN46579.1"/>
    <property type="molecule type" value="Genomic_DNA"/>
</dbReference>
<evidence type="ECO:0000313" key="7">
    <source>
        <dbReference type="Proteomes" id="UP000279029"/>
    </source>
</evidence>
<dbReference type="PANTHER" id="PTHR39181">
    <property type="entry name" value="TYROSINE-PROTEIN PHOSPHATASE YWQE"/>
    <property type="match status" value="1"/>
</dbReference>
<dbReference type="GO" id="GO:0045227">
    <property type="term" value="P:capsule polysaccharide biosynthetic process"/>
    <property type="evidence" value="ECO:0007669"/>
    <property type="project" value="UniProtKB-UniPathway"/>
</dbReference>
<evidence type="ECO:0000256" key="1">
    <source>
        <dbReference type="ARBA" id="ARBA00005750"/>
    </source>
</evidence>
<keyword evidence="3" id="KW-0378">Hydrolase</keyword>
<dbReference type="EC" id="3.1.3.48" evidence="2"/>
<dbReference type="GO" id="GO:0004725">
    <property type="term" value="F:protein tyrosine phosphatase activity"/>
    <property type="evidence" value="ECO:0007669"/>
    <property type="project" value="UniProtKB-EC"/>
</dbReference>
<dbReference type="KEGG" id="cbar:PATL70BA_0712"/>
<reference evidence="6 7" key="1">
    <citation type="submission" date="2018-09" db="EMBL/GenBank/DDBJ databases">
        <authorList>
            <person name="Postec A."/>
        </authorList>
    </citation>
    <scope>NUCLEOTIDE SEQUENCE [LARGE SCALE GENOMIC DNA]</scope>
    <source>
        <strain evidence="6">70B-A</strain>
    </source>
</reference>
<dbReference type="PIRSF" id="PIRSF016557">
    <property type="entry name" value="Caps_synth_CpsB"/>
    <property type="match status" value="1"/>
</dbReference>
<dbReference type="InterPro" id="IPR032466">
    <property type="entry name" value="Metal_Hydrolase"/>
</dbReference>
<dbReference type="Proteomes" id="UP000279029">
    <property type="component" value="Chromosome"/>
</dbReference>
<proteinExistence type="inferred from homology"/>
<keyword evidence="4" id="KW-0904">Protein phosphatase</keyword>
<dbReference type="Pfam" id="PF19567">
    <property type="entry name" value="CpsB_CapC"/>
    <property type="match status" value="1"/>
</dbReference>
<evidence type="ECO:0000313" key="6">
    <source>
        <dbReference type="EMBL" id="VDN46579.1"/>
    </source>
</evidence>
<evidence type="ECO:0000256" key="2">
    <source>
        <dbReference type="ARBA" id="ARBA00013064"/>
    </source>
</evidence>
<organism evidence="6 7">
    <name type="scientific">Petrocella atlantisensis</name>
    <dbReference type="NCBI Taxonomy" id="2173034"/>
    <lineage>
        <taxon>Bacteria</taxon>
        <taxon>Bacillati</taxon>
        <taxon>Bacillota</taxon>
        <taxon>Clostridia</taxon>
        <taxon>Lachnospirales</taxon>
        <taxon>Vallitaleaceae</taxon>
        <taxon>Petrocella</taxon>
    </lineage>
</organism>
<comment type="similarity">
    <text evidence="1">Belongs to the metallo-dependent hydrolases superfamily. CpsB/CapC family.</text>
</comment>
<sequence>MIDTHIHILPNVDDGPDRMSESIEMARTAIDEGITEMIVTPHYKRPGYVNEKVPDAYEALKNELIKQDLDLKLYRGNEIYLSEDNVVDLLEKKAYTMNDGPYVLVELPFRHYFPFHDALLYQLQLKGYKVILAHVERYEVFINQPKKIKELIDQNIYMQLTGSALLNRKTRKIGMRWIRAGWVHLISTDAHSSTGRKPSMKETYNWVLKKIGSEMAELLFVDNPRAVINGYDLEVPNPENLKLKHFWQLD</sequence>
<dbReference type="SUPFAM" id="SSF51556">
    <property type="entry name" value="Metallo-dependent hydrolases"/>
    <property type="match status" value="1"/>
</dbReference>
<accession>A0A3P7S0Y9</accession>
<comment type="catalytic activity">
    <reaction evidence="5">
        <text>O-phospho-L-tyrosyl-[protein] + H2O = L-tyrosyl-[protein] + phosphate</text>
        <dbReference type="Rhea" id="RHEA:10684"/>
        <dbReference type="Rhea" id="RHEA-COMP:10136"/>
        <dbReference type="Rhea" id="RHEA-COMP:20101"/>
        <dbReference type="ChEBI" id="CHEBI:15377"/>
        <dbReference type="ChEBI" id="CHEBI:43474"/>
        <dbReference type="ChEBI" id="CHEBI:46858"/>
        <dbReference type="ChEBI" id="CHEBI:61978"/>
        <dbReference type="EC" id="3.1.3.48"/>
    </reaction>
</comment>
<dbReference type="RefSeq" id="WP_125136063.1">
    <property type="nucleotide sequence ID" value="NZ_LR130778.1"/>
</dbReference>
<evidence type="ECO:0000256" key="5">
    <source>
        <dbReference type="ARBA" id="ARBA00051722"/>
    </source>
</evidence>
<dbReference type="AlphaFoldDB" id="A0A3P7S0Y9"/>
<dbReference type="PANTHER" id="PTHR39181:SF1">
    <property type="entry name" value="TYROSINE-PROTEIN PHOSPHATASE YWQE"/>
    <property type="match status" value="1"/>
</dbReference>
<dbReference type="InterPro" id="IPR016667">
    <property type="entry name" value="Caps_polysacc_synth_CpsB/CapC"/>
</dbReference>